<dbReference type="SUPFAM" id="SSF56524">
    <property type="entry name" value="Oxidoreductase molybdopterin-binding domain"/>
    <property type="match status" value="1"/>
</dbReference>
<dbReference type="STRING" id="63737.Npun_R3999"/>
<evidence type="ECO:0000313" key="8">
    <source>
        <dbReference type="EMBL" id="ACC82378.1"/>
    </source>
</evidence>
<evidence type="ECO:0000256" key="5">
    <source>
        <dbReference type="SAM" id="MobiDB-lite"/>
    </source>
</evidence>
<dbReference type="HOGENOM" id="CLU_003827_5_5_3"/>
<organism evidence="8 9">
    <name type="scientific">Nostoc punctiforme (strain ATCC 29133 / PCC 73102)</name>
    <dbReference type="NCBI Taxonomy" id="63737"/>
    <lineage>
        <taxon>Bacteria</taxon>
        <taxon>Bacillati</taxon>
        <taxon>Cyanobacteriota</taxon>
        <taxon>Cyanophyceae</taxon>
        <taxon>Nostocales</taxon>
        <taxon>Nostocaceae</taxon>
        <taxon>Nostoc</taxon>
    </lineage>
</organism>
<dbReference type="Pfam" id="PF03404">
    <property type="entry name" value="Mo-co_dimer"/>
    <property type="match status" value="1"/>
</dbReference>
<dbReference type="AlphaFoldDB" id="B2J6H3"/>
<feature type="domain" description="Moybdenum cofactor oxidoreductase dimerisation" evidence="7">
    <location>
        <begin position="389"/>
        <end position="471"/>
    </location>
</feature>
<dbReference type="GO" id="GO:0043546">
    <property type="term" value="F:molybdopterin cofactor binding"/>
    <property type="evidence" value="ECO:0007669"/>
    <property type="project" value="TreeGrafter"/>
</dbReference>
<dbReference type="GO" id="GO:0008482">
    <property type="term" value="F:sulfite oxidase activity"/>
    <property type="evidence" value="ECO:0007669"/>
    <property type="project" value="TreeGrafter"/>
</dbReference>
<feature type="domain" description="Oxidoreductase molybdopterin-binding" evidence="6">
    <location>
        <begin position="170"/>
        <end position="346"/>
    </location>
</feature>
<dbReference type="EMBL" id="CP001037">
    <property type="protein sequence ID" value="ACC82378.1"/>
    <property type="molecule type" value="Genomic_DNA"/>
</dbReference>
<dbReference type="EnsemblBacteria" id="ACC82378">
    <property type="protein sequence ID" value="ACC82378"/>
    <property type="gene ID" value="Npun_R3999"/>
</dbReference>
<dbReference type="eggNOG" id="COG2041">
    <property type="taxonomic scope" value="Bacteria"/>
</dbReference>
<dbReference type="GO" id="GO:0009703">
    <property type="term" value="F:nitrate reductase (NADH) activity"/>
    <property type="evidence" value="ECO:0007669"/>
    <property type="project" value="UniProtKB-EC"/>
</dbReference>
<dbReference type="InterPro" id="IPR014756">
    <property type="entry name" value="Ig_E-set"/>
</dbReference>
<dbReference type="Gene3D" id="2.60.40.650">
    <property type="match status" value="1"/>
</dbReference>
<dbReference type="EC" id="1.7.1.1" evidence="8"/>
<dbReference type="SUPFAM" id="SSF81296">
    <property type="entry name" value="E set domains"/>
    <property type="match status" value="1"/>
</dbReference>
<keyword evidence="4 8" id="KW-0560">Oxidoreductase</keyword>
<keyword evidence="2" id="KW-0500">Molybdenum</keyword>
<dbReference type="PANTHER" id="PTHR19372">
    <property type="entry name" value="SULFITE REDUCTASE"/>
    <property type="match status" value="1"/>
</dbReference>
<evidence type="ECO:0000259" key="7">
    <source>
        <dbReference type="Pfam" id="PF03404"/>
    </source>
</evidence>
<dbReference type="GO" id="GO:0030151">
    <property type="term" value="F:molybdenum ion binding"/>
    <property type="evidence" value="ECO:0007669"/>
    <property type="project" value="InterPro"/>
</dbReference>
<dbReference type="InterPro" id="IPR000572">
    <property type="entry name" value="OxRdtase_Mopterin-bd_dom"/>
</dbReference>
<dbReference type="Proteomes" id="UP000001191">
    <property type="component" value="Chromosome"/>
</dbReference>
<evidence type="ECO:0000256" key="3">
    <source>
        <dbReference type="ARBA" id="ARBA00022723"/>
    </source>
</evidence>
<dbReference type="KEGG" id="npu:Npun_R3999"/>
<reference evidence="9" key="1">
    <citation type="submission" date="2008-04" db="EMBL/GenBank/DDBJ databases">
        <title>Complete sequence of chromosome of Nostoc punctiforme ATCC 29133.</title>
        <authorList>
            <consortium name="US DOE Joint Genome Institute"/>
            <person name="Copeland A."/>
            <person name="Lucas S."/>
            <person name="Lapidus A."/>
            <person name="Glavina del Rio T."/>
            <person name="Dalin E."/>
            <person name="Tice H."/>
            <person name="Pitluck S."/>
            <person name="Chain P."/>
            <person name="Malfatti S."/>
            <person name="Shin M."/>
            <person name="Vergez L."/>
            <person name="Schmutz J."/>
            <person name="Larimer F."/>
            <person name="Land M."/>
            <person name="Hauser L."/>
            <person name="Kyrpides N."/>
            <person name="Kim E."/>
            <person name="Meeks J.C."/>
            <person name="Elhai J."/>
            <person name="Campbell E.L."/>
            <person name="Thiel T."/>
            <person name="Longmire J."/>
            <person name="Potts M."/>
            <person name="Atlas R."/>
        </authorList>
    </citation>
    <scope>NUCLEOTIDE SEQUENCE [LARGE SCALE GENOMIC DNA]</scope>
    <source>
        <strain evidence="9">ATCC 29133 / PCC 73102</strain>
    </source>
</reference>
<dbReference type="Pfam" id="PF00174">
    <property type="entry name" value="Oxidored_molyb"/>
    <property type="match status" value="1"/>
</dbReference>
<evidence type="ECO:0000259" key="6">
    <source>
        <dbReference type="Pfam" id="PF00174"/>
    </source>
</evidence>
<name>B2J6H3_NOSP7</name>
<keyword evidence="9" id="KW-1185">Reference proteome</keyword>
<dbReference type="PANTHER" id="PTHR19372:SF7">
    <property type="entry name" value="SULFITE OXIDASE, MITOCHONDRIAL"/>
    <property type="match status" value="1"/>
</dbReference>
<dbReference type="GO" id="GO:0006790">
    <property type="term" value="P:sulfur compound metabolic process"/>
    <property type="evidence" value="ECO:0007669"/>
    <property type="project" value="TreeGrafter"/>
</dbReference>
<gene>
    <name evidence="8" type="ordered locus">Npun_R3999</name>
</gene>
<dbReference type="PhylomeDB" id="B2J6H3"/>
<evidence type="ECO:0000313" key="9">
    <source>
        <dbReference type="Proteomes" id="UP000001191"/>
    </source>
</evidence>
<dbReference type="InterPro" id="IPR005066">
    <property type="entry name" value="MoCF_OxRdtse_dimer"/>
</dbReference>
<dbReference type="GO" id="GO:0020037">
    <property type="term" value="F:heme binding"/>
    <property type="evidence" value="ECO:0007669"/>
    <property type="project" value="TreeGrafter"/>
</dbReference>
<dbReference type="CDD" id="cd02110">
    <property type="entry name" value="SO_family_Moco_dimer"/>
    <property type="match status" value="1"/>
</dbReference>
<dbReference type="InterPro" id="IPR008335">
    <property type="entry name" value="Mopterin_OxRdtase_euk"/>
</dbReference>
<evidence type="ECO:0000256" key="2">
    <source>
        <dbReference type="ARBA" id="ARBA00022505"/>
    </source>
</evidence>
<feature type="region of interest" description="Disordered" evidence="5">
    <location>
        <begin position="1"/>
        <end position="28"/>
    </location>
</feature>
<comment type="cofactor">
    <cofactor evidence="1">
        <name>Mo-molybdopterin</name>
        <dbReference type="ChEBI" id="CHEBI:71302"/>
    </cofactor>
</comment>
<protein>
    <submittedName>
        <fullName evidence="8">Oxidoreductase, molybdopterin binding</fullName>
        <ecNumber evidence="8">1.7.1.1</ecNumber>
    </submittedName>
</protein>
<evidence type="ECO:0000256" key="4">
    <source>
        <dbReference type="ARBA" id="ARBA00023002"/>
    </source>
</evidence>
<sequence length="484" mass="53562">MKKRQGRQGRGGRQERDLFNNSSLSSLSPPASPALLLLHLCALITNYALRITRGYSLSDENLFDQEDYLQARVDECIWQKSTDAGISRQRFLKILATMVGATAIGGLAKPAPAHSQAAVKTKGSKILKPLPPGYISHSKGTLEMNWEAMYERGYLVPNDWFYVHNRSTPPPFDPSIWRLQIHGTGVSVPCEFTYDEIITMPSISVTCAIECAANGRRFFEEAYNTPLSGTRWRLGAIGVAEWTGVPLSILLERAGLKSTAKDVLVEGADVDSLDSKGTNKSKFSSVVPISKALADNSLVVYAMNGEPLPPDHGQPCRVLFPGWGGNANVKWIERIEVSETPIYTQWVTEQMVLVGADYPAIAPYKGKLITYQNVKSAFELAWPATLSARTHLLRGRSWSGKGKIARVEVSLDGGKTWQLARLREPNFPFAWTRWDIEWNPVPGEYFLQARATDNLGNTQPNTVPWNDFGLLYGGIVSHPVTVRG</sequence>
<dbReference type="Gene3D" id="3.90.420.10">
    <property type="entry name" value="Oxidoreductase, molybdopterin-binding domain"/>
    <property type="match status" value="1"/>
</dbReference>
<evidence type="ECO:0000256" key="1">
    <source>
        <dbReference type="ARBA" id="ARBA00001924"/>
    </source>
</evidence>
<dbReference type="PRINTS" id="PR00407">
    <property type="entry name" value="EUMOPTERIN"/>
</dbReference>
<dbReference type="InterPro" id="IPR036374">
    <property type="entry name" value="OxRdtase_Mopterin-bd_sf"/>
</dbReference>
<proteinExistence type="predicted"/>
<accession>B2J6H3</accession>
<keyword evidence="3" id="KW-0479">Metal-binding</keyword>
<reference evidence="8 9" key="2">
    <citation type="journal article" date="2013" name="Plant Physiol.">
        <title>A Nostoc punctiforme Sugar Transporter Necessary to Establish a Cyanobacterium-Plant Symbiosis.</title>
        <authorList>
            <person name="Ekman M."/>
            <person name="Picossi S."/>
            <person name="Campbell E.L."/>
            <person name="Meeks J.C."/>
            <person name="Flores E."/>
        </authorList>
    </citation>
    <scope>NUCLEOTIDE SEQUENCE [LARGE SCALE GENOMIC DNA]</scope>
    <source>
        <strain evidence="9">ATCC 29133 / PCC 73102</strain>
    </source>
</reference>